<dbReference type="GO" id="GO:0006412">
    <property type="term" value="P:translation"/>
    <property type="evidence" value="ECO:0007669"/>
    <property type="project" value="UniProtKB-UniRule"/>
</dbReference>
<dbReference type="InterPro" id="IPR035808">
    <property type="entry name" value="Ribosomal_uL30_euk_arc"/>
</dbReference>
<keyword evidence="2 4" id="KW-0689">Ribosomal protein</keyword>
<dbReference type="InterPro" id="IPR005997">
    <property type="entry name" value="Ribosomal_uL30_arc"/>
</dbReference>
<dbReference type="HAMAP" id="MF_01371_A">
    <property type="entry name" value="Ribosomal_uL30_A"/>
    <property type="match status" value="1"/>
</dbReference>
<evidence type="ECO:0000259" key="5">
    <source>
        <dbReference type="Pfam" id="PF00327"/>
    </source>
</evidence>
<dbReference type="GO" id="GO:0022625">
    <property type="term" value="C:cytosolic large ribosomal subunit"/>
    <property type="evidence" value="ECO:0007669"/>
    <property type="project" value="UniProtKB-UniRule"/>
</dbReference>
<dbReference type="PANTHER" id="PTHR11524:SF16">
    <property type="entry name" value="LARGE RIBOSOMAL SUBUNIT PROTEIN UL30"/>
    <property type="match status" value="1"/>
</dbReference>
<evidence type="ECO:0000313" key="6">
    <source>
        <dbReference type="EMBL" id="HEM65986.1"/>
    </source>
</evidence>
<evidence type="ECO:0000256" key="4">
    <source>
        <dbReference type="HAMAP-Rule" id="MF_01371"/>
    </source>
</evidence>
<dbReference type="EMBL" id="DSEU01000001">
    <property type="protein sequence ID" value="HEM65986.1"/>
    <property type="molecule type" value="Genomic_DNA"/>
</dbReference>
<dbReference type="GO" id="GO:0000463">
    <property type="term" value="P:maturation of LSU-rRNA from tricistronic rRNA transcript (SSU-rRNA, 5.8S rRNA, LSU-rRNA)"/>
    <property type="evidence" value="ECO:0007669"/>
    <property type="project" value="TreeGrafter"/>
</dbReference>
<keyword evidence="3 4" id="KW-0687">Ribonucleoprotein</keyword>
<proteinExistence type="inferred from homology"/>
<protein>
    <recommendedName>
        <fullName evidence="4">Large ribosomal subunit protein uL30</fullName>
    </recommendedName>
</protein>
<dbReference type="SUPFAM" id="SSF55129">
    <property type="entry name" value="Ribosomal protein L30p/L7e"/>
    <property type="match status" value="1"/>
</dbReference>
<comment type="similarity">
    <text evidence="1 4">Belongs to the universal ribosomal protein uL30 family.</text>
</comment>
<dbReference type="InterPro" id="IPR036919">
    <property type="entry name" value="Ribo_uL30_ferredoxin-like_sf"/>
</dbReference>
<dbReference type="Gene3D" id="1.10.15.30">
    <property type="match status" value="1"/>
</dbReference>
<gene>
    <name evidence="4" type="primary">rpl30</name>
    <name evidence="6" type="ORF">ENO26_00125</name>
</gene>
<name>A0A7J2TZX5_9CREN</name>
<dbReference type="InterPro" id="IPR039699">
    <property type="entry name" value="Ribosomal_uL30"/>
</dbReference>
<comment type="caution">
    <text evidence="6">The sequence shown here is derived from an EMBL/GenBank/DDBJ whole genome shotgun (WGS) entry which is preliminary data.</text>
</comment>
<dbReference type="InterPro" id="IPR016082">
    <property type="entry name" value="Ribosomal_uL30_ferredoxin-like"/>
</dbReference>
<dbReference type="Gene3D" id="3.30.1390.20">
    <property type="entry name" value="Ribosomal protein L30, ferredoxin-like fold domain"/>
    <property type="match status" value="1"/>
</dbReference>
<dbReference type="GO" id="GO:0003723">
    <property type="term" value="F:RNA binding"/>
    <property type="evidence" value="ECO:0007669"/>
    <property type="project" value="TreeGrafter"/>
</dbReference>
<accession>A0A7J2TZX5</accession>
<evidence type="ECO:0000256" key="2">
    <source>
        <dbReference type="ARBA" id="ARBA00022980"/>
    </source>
</evidence>
<dbReference type="AlphaFoldDB" id="A0A7J2TZX5"/>
<organism evidence="6">
    <name type="scientific">Ignisphaera aggregans</name>
    <dbReference type="NCBI Taxonomy" id="334771"/>
    <lineage>
        <taxon>Archaea</taxon>
        <taxon>Thermoproteota</taxon>
        <taxon>Thermoprotei</taxon>
        <taxon>Desulfurococcales</taxon>
        <taxon>Desulfurococcaceae</taxon>
        <taxon>Ignisphaera</taxon>
    </lineage>
</organism>
<evidence type="ECO:0000256" key="1">
    <source>
        <dbReference type="ARBA" id="ARBA00007594"/>
    </source>
</evidence>
<comment type="subunit">
    <text evidence="4">Part of the 50S ribosomal subunit.</text>
</comment>
<dbReference type="NCBIfam" id="NF004711">
    <property type="entry name" value="PRK06049.1"/>
    <property type="match status" value="1"/>
</dbReference>
<reference evidence="6" key="1">
    <citation type="journal article" date="2020" name="mSystems">
        <title>Genome- and Community-Level Interaction Insights into Carbon Utilization and Element Cycling Functions of Hydrothermarchaeota in Hydrothermal Sediment.</title>
        <authorList>
            <person name="Zhou Z."/>
            <person name="Liu Y."/>
            <person name="Xu W."/>
            <person name="Pan J."/>
            <person name="Luo Z.H."/>
            <person name="Li M."/>
        </authorList>
    </citation>
    <scope>NUCLEOTIDE SEQUENCE [LARGE SCALE GENOMIC DNA]</scope>
    <source>
        <strain evidence="6">SpSt-125</strain>
    </source>
</reference>
<dbReference type="NCBIfam" id="TIGR01309">
    <property type="entry name" value="uL30_arch"/>
    <property type="match status" value="1"/>
</dbReference>
<dbReference type="Pfam" id="PF00327">
    <property type="entry name" value="Ribosomal_L30"/>
    <property type="match status" value="1"/>
</dbReference>
<feature type="domain" description="Large ribosomal subunit protein uL30-like ferredoxin-like fold" evidence="5">
    <location>
        <begin position="10"/>
        <end position="60"/>
    </location>
</feature>
<dbReference type="CDD" id="cd01657">
    <property type="entry name" value="Ribosomal_L7_archeal_euk"/>
    <property type="match status" value="1"/>
</dbReference>
<evidence type="ECO:0000256" key="3">
    <source>
        <dbReference type="ARBA" id="ARBA00023274"/>
    </source>
</evidence>
<dbReference type="PANTHER" id="PTHR11524">
    <property type="entry name" value="60S RIBOSOMAL PROTEIN L7"/>
    <property type="match status" value="1"/>
</dbReference>
<sequence length="164" mass="18756">MGVEGYTPIYAIIRLRGIVGTPQDVEYTLRLLRLARKYHCVVYPGTPAIKGMLEKVKDWVTWGEIDHETLVQLLKSRGRVRGDKPLTDEYVKKVLGLESVEDLAKSIIEGKMLPHKMEKFGIKPVFRLHPPKKGFKGSIKKHYKDGGELGYRGKEIIDLLKRMI</sequence>
<dbReference type="GO" id="GO:0003735">
    <property type="term" value="F:structural constituent of ribosome"/>
    <property type="evidence" value="ECO:0007669"/>
    <property type="project" value="UniProtKB-UniRule"/>
</dbReference>